<dbReference type="AlphaFoldDB" id="A0A381X9F6"/>
<accession>A0A381X9F6</accession>
<sequence>FQIMIPIPIPLNAGTSTEPSFLITGYRICMPIPIRIKQN</sequence>
<organism evidence="1">
    <name type="scientific">marine metagenome</name>
    <dbReference type="NCBI Taxonomy" id="408172"/>
    <lineage>
        <taxon>unclassified sequences</taxon>
        <taxon>metagenomes</taxon>
        <taxon>ecological metagenomes</taxon>
    </lineage>
</organism>
<gene>
    <name evidence="1" type="ORF">METZ01_LOCUS114046</name>
</gene>
<feature type="non-terminal residue" evidence="1">
    <location>
        <position position="39"/>
    </location>
</feature>
<name>A0A381X9F6_9ZZZZ</name>
<protein>
    <submittedName>
        <fullName evidence="1">Uncharacterized protein</fullName>
    </submittedName>
</protein>
<feature type="non-terminal residue" evidence="1">
    <location>
        <position position="1"/>
    </location>
</feature>
<dbReference type="EMBL" id="UINC01014329">
    <property type="protein sequence ID" value="SVA61192.1"/>
    <property type="molecule type" value="Genomic_DNA"/>
</dbReference>
<reference evidence="1" key="1">
    <citation type="submission" date="2018-05" db="EMBL/GenBank/DDBJ databases">
        <authorList>
            <person name="Lanie J.A."/>
            <person name="Ng W.-L."/>
            <person name="Kazmierczak K.M."/>
            <person name="Andrzejewski T.M."/>
            <person name="Davidsen T.M."/>
            <person name="Wayne K.J."/>
            <person name="Tettelin H."/>
            <person name="Glass J.I."/>
            <person name="Rusch D."/>
            <person name="Podicherti R."/>
            <person name="Tsui H.-C.T."/>
            <person name="Winkler M.E."/>
        </authorList>
    </citation>
    <scope>NUCLEOTIDE SEQUENCE</scope>
</reference>
<proteinExistence type="predicted"/>
<evidence type="ECO:0000313" key="1">
    <source>
        <dbReference type="EMBL" id="SVA61192.1"/>
    </source>
</evidence>